<dbReference type="RefSeq" id="WP_121041994.1">
    <property type="nucleotide sequence ID" value="NZ_RCDC01000005.1"/>
</dbReference>
<organism evidence="1 2">
    <name type="scientific">Stenotrophomonas rhizophila</name>
    <dbReference type="NCBI Taxonomy" id="216778"/>
    <lineage>
        <taxon>Bacteria</taxon>
        <taxon>Pseudomonadati</taxon>
        <taxon>Pseudomonadota</taxon>
        <taxon>Gammaproteobacteria</taxon>
        <taxon>Lysobacterales</taxon>
        <taxon>Lysobacteraceae</taxon>
        <taxon>Stenotrophomonas</taxon>
    </lineage>
</organism>
<dbReference type="EMBL" id="RCDC01000005">
    <property type="protein sequence ID" value="RLK53429.1"/>
    <property type="molecule type" value="Genomic_DNA"/>
</dbReference>
<dbReference type="AlphaFoldDB" id="A0A498CEW7"/>
<reference evidence="1 2" key="1">
    <citation type="submission" date="2018-10" db="EMBL/GenBank/DDBJ databases">
        <title>Comparative analysis of microorganisms from saline springs in Andes Mountain Range, Colombia.</title>
        <authorList>
            <person name="Rubin E."/>
        </authorList>
    </citation>
    <scope>NUCLEOTIDE SEQUENCE [LARGE SCALE GENOMIC DNA]</scope>
    <source>
        <strain evidence="1 2">USBA GBX 843</strain>
    </source>
</reference>
<evidence type="ECO:0000313" key="1">
    <source>
        <dbReference type="EMBL" id="RLK53429.1"/>
    </source>
</evidence>
<sequence>MKLVGNCLVVALAAKLIAPRRVRIRSMRNRAGRVHFMWEKDGVPYEFYTPGASRSSYLRNSLRVGEIRRVGGSR</sequence>
<gene>
    <name evidence="1" type="ORF">BCL79_2735</name>
</gene>
<name>A0A498CEW7_9GAMM</name>
<evidence type="ECO:0000313" key="2">
    <source>
        <dbReference type="Proteomes" id="UP000274786"/>
    </source>
</evidence>
<comment type="caution">
    <text evidence="1">The sequence shown here is derived from an EMBL/GenBank/DDBJ whole genome shotgun (WGS) entry which is preliminary data.</text>
</comment>
<protein>
    <submittedName>
        <fullName evidence="1">Uncharacterized protein</fullName>
    </submittedName>
</protein>
<dbReference type="Proteomes" id="UP000274786">
    <property type="component" value="Unassembled WGS sequence"/>
</dbReference>
<accession>A0A498CEW7</accession>
<proteinExistence type="predicted"/>